<feature type="transmembrane region" description="Helical" evidence="1">
    <location>
        <begin position="52"/>
        <end position="76"/>
    </location>
</feature>
<evidence type="ECO:0000256" key="1">
    <source>
        <dbReference type="SAM" id="Phobius"/>
    </source>
</evidence>
<keyword evidence="1" id="KW-0812">Transmembrane</keyword>
<gene>
    <name evidence="2" type="ORF">UFOPK1855_00165</name>
</gene>
<reference evidence="2" key="1">
    <citation type="submission" date="2020-05" db="EMBL/GenBank/DDBJ databases">
        <authorList>
            <person name="Chiriac C."/>
            <person name="Salcher M."/>
            <person name="Ghai R."/>
            <person name="Kavagutti S V."/>
        </authorList>
    </citation>
    <scope>NUCLEOTIDE SEQUENCE</scope>
</reference>
<evidence type="ECO:0000313" key="2">
    <source>
        <dbReference type="EMBL" id="CAB4606719.1"/>
    </source>
</evidence>
<protein>
    <submittedName>
        <fullName evidence="2">Unannotated protein</fullName>
    </submittedName>
</protein>
<sequence length="87" mass="9189">MNGFTSHESASPGLVSMWILSMTSEKAANQPRMPAQIIVMANFLPGDSIVSIPLALLMISSIPLAWVTFGGVTAILEASCSGHTRND</sequence>
<name>A0A6J6H4J6_9ZZZZ</name>
<organism evidence="2">
    <name type="scientific">freshwater metagenome</name>
    <dbReference type="NCBI Taxonomy" id="449393"/>
    <lineage>
        <taxon>unclassified sequences</taxon>
        <taxon>metagenomes</taxon>
        <taxon>ecological metagenomes</taxon>
    </lineage>
</organism>
<dbReference type="EMBL" id="CAEZUW010000013">
    <property type="protein sequence ID" value="CAB4606719.1"/>
    <property type="molecule type" value="Genomic_DNA"/>
</dbReference>
<dbReference type="AlphaFoldDB" id="A0A6J6H4J6"/>
<keyword evidence="1" id="KW-0472">Membrane</keyword>
<accession>A0A6J6H4J6</accession>
<keyword evidence="1" id="KW-1133">Transmembrane helix</keyword>
<proteinExistence type="predicted"/>